<dbReference type="InterPro" id="IPR001296">
    <property type="entry name" value="Glyco_trans_1"/>
</dbReference>
<dbReference type="PANTHER" id="PTHR45947:SF3">
    <property type="entry name" value="SULFOQUINOVOSYL TRANSFERASE SQD2"/>
    <property type="match status" value="1"/>
</dbReference>
<proteinExistence type="predicted"/>
<evidence type="ECO:0000313" key="3">
    <source>
        <dbReference type="EMBL" id="KKK78274.1"/>
    </source>
</evidence>
<organism evidence="3">
    <name type="scientific">marine sediment metagenome</name>
    <dbReference type="NCBI Taxonomy" id="412755"/>
    <lineage>
        <taxon>unclassified sequences</taxon>
        <taxon>metagenomes</taxon>
        <taxon>ecological metagenomes</taxon>
    </lineage>
</organism>
<keyword evidence="1" id="KW-1133">Transmembrane helix</keyword>
<gene>
    <name evidence="3" type="ORF">LCGC14_2845220</name>
</gene>
<feature type="transmembrane region" description="Helical" evidence="1">
    <location>
        <begin position="291"/>
        <end position="308"/>
    </location>
</feature>
<dbReference type="Pfam" id="PF00534">
    <property type="entry name" value="Glycos_transf_1"/>
    <property type="match status" value="1"/>
</dbReference>
<reference evidence="3" key="1">
    <citation type="journal article" date="2015" name="Nature">
        <title>Complex archaea that bridge the gap between prokaryotes and eukaryotes.</title>
        <authorList>
            <person name="Spang A."/>
            <person name="Saw J.H."/>
            <person name="Jorgensen S.L."/>
            <person name="Zaremba-Niedzwiedzka K."/>
            <person name="Martijn J."/>
            <person name="Lind A.E."/>
            <person name="van Eijk R."/>
            <person name="Schleper C."/>
            <person name="Guy L."/>
            <person name="Ettema T.J."/>
        </authorList>
    </citation>
    <scope>NUCLEOTIDE SEQUENCE</scope>
</reference>
<feature type="domain" description="Glycosyl transferase family 1" evidence="2">
    <location>
        <begin position="34"/>
        <end position="185"/>
    </location>
</feature>
<dbReference type="AlphaFoldDB" id="A0A0F9AID5"/>
<protein>
    <recommendedName>
        <fullName evidence="2">Glycosyl transferase family 1 domain-containing protein</fullName>
    </recommendedName>
</protein>
<sequence>SEIILAPTYKVKTSLKQKFMHKKIEVVGRGVDSEFFRPLKKSNSKLRLIYVGRVSPEKNLEKLSFLGKYNDLSLTIVGEGSYLNRIKELLPFAEFKGNLQDEKLSGEYSASDIFIFPSKTDAYANVVSEALSCGLPVVAYKDAGVEDRVDNGLNGFLVSTNEDFELAVNKLKDPELRKKMSHQARLTALKLRWDDAFDQQLNAFPLAIKEYHNRLRRFFPILRKVLYSFNFSHAFLGAVKMAFYVFLANVSAGFIEGISAGMRQSLISFFMVGINTSFFEFLYVRSRRLSIILPSLLTTTVGTSIHILTGTPNIILTASTILGLALFNFAMLSEIYKRHETISPWVLMKIFLNYLVNSIKQIKLKRTSNV</sequence>
<dbReference type="PANTHER" id="PTHR45947">
    <property type="entry name" value="SULFOQUINOVOSYL TRANSFERASE SQD2"/>
    <property type="match status" value="1"/>
</dbReference>
<evidence type="ECO:0000259" key="2">
    <source>
        <dbReference type="Pfam" id="PF00534"/>
    </source>
</evidence>
<keyword evidence="1" id="KW-0812">Transmembrane</keyword>
<feature type="transmembrane region" description="Helical" evidence="1">
    <location>
        <begin position="314"/>
        <end position="332"/>
    </location>
</feature>
<accession>A0A0F9AID5</accession>
<dbReference type="Gene3D" id="3.40.50.2000">
    <property type="entry name" value="Glycogen Phosphorylase B"/>
    <property type="match status" value="2"/>
</dbReference>
<feature type="transmembrane region" description="Helical" evidence="1">
    <location>
        <begin position="266"/>
        <end position="284"/>
    </location>
</feature>
<name>A0A0F9AID5_9ZZZZ</name>
<feature type="transmembrane region" description="Helical" evidence="1">
    <location>
        <begin position="225"/>
        <end position="246"/>
    </location>
</feature>
<evidence type="ECO:0000256" key="1">
    <source>
        <dbReference type="SAM" id="Phobius"/>
    </source>
</evidence>
<dbReference type="InterPro" id="IPR050194">
    <property type="entry name" value="Glycosyltransferase_grp1"/>
</dbReference>
<feature type="non-terminal residue" evidence="3">
    <location>
        <position position="1"/>
    </location>
</feature>
<keyword evidence="1" id="KW-0472">Membrane</keyword>
<dbReference type="GO" id="GO:0016757">
    <property type="term" value="F:glycosyltransferase activity"/>
    <property type="evidence" value="ECO:0007669"/>
    <property type="project" value="InterPro"/>
</dbReference>
<dbReference type="EMBL" id="LAZR01054564">
    <property type="protein sequence ID" value="KKK78274.1"/>
    <property type="molecule type" value="Genomic_DNA"/>
</dbReference>
<comment type="caution">
    <text evidence="3">The sequence shown here is derived from an EMBL/GenBank/DDBJ whole genome shotgun (WGS) entry which is preliminary data.</text>
</comment>
<dbReference type="SUPFAM" id="SSF53756">
    <property type="entry name" value="UDP-Glycosyltransferase/glycogen phosphorylase"/>
    <property type="match status" value="1"/>
</dbReference>